<evidence type="ECO:0000313" key="3">
    <source>
        <dbReference type="Proteomes" id="UP001142393"/>
    </source>
</evidence>
<feature type="compositionally biased region" description="Low complexity" evidence="1">
    <location>
        <begin position="198"/>
        <end position="207"/>
    </location>
</feature>
<evidence type="ECO:0000313" key="2">
    <source>
        <dbReference type="EMBL" id="KAJ3750131.1"/>
    </source>
</evidence>
<reference evidence="2 3" key="1">
    <citation type="journal article" date="2023" name="Proc. Natl. Acad. Sci. U.S.A.">
        <title>A global phylogenomic analysis of the shiitake genus Lentinula.</title>
        <authorList>
            <person name="Sierra-Patev S."/>
            <person name="Min B."/>
            <person name="Naranjo-Ortiz M."/>
            <person name="Looney B."/>
            <person name="Konkel Z."/>
            <person name="Slot J.C."/>
            <person name="Sakamoto Y."/>
            <person name="Steenwyk J.L."/>
            <person name="Rokas A."/>
            <person name="Carro J."/>
            <person name="Camarero S."/>
            <person name="Ferreira P."/>
            <person name="Molpeceres G."/>
            <person name="Ruiz-Duenas F.J."/>
            <person name="Serrano A."/>
            <person name="Henrissat B."/>
            <person name="Drula E."/>
            <person name="Hughes K.W."/>
            <person name="Mata J.L."/>
            <person name="Ishikawa N.K."/>
            <person name="Vargas-Isla R."/>
            <person name="Ushijima S."/>
            <person name="Smith C.A."/>
            <person name="Donoghue J."/>
            <person name="Ahrendt S."/>
            <person name="Andreopoulos W."/>
            <person name="He G."/>
            <person name="LaButti K."/>
            <person name="Lipzen A."/>
            <person name="Ng V."/>
            <person name="Riley R."/>
            <person name="Sandor L."/>
            <person name="Barry K."/>
            <person name="Martinez A.T."/>
            <person name="Xiao Y."/>
            <person name="Gibbons J.G."/>
            <person name="Terashima K."/>
            <person name="Grigoriev I.V."/>
            <person name="Hibbett D."/>
        </authorList>
    </citation>
    <scope>NUCLEOTIDE SEQUENCE [LARGE SCALE GENOMIC DNA]</scope>
    <source>
        <strain evidence="2 3">TFB7810</strain>
    </source>
</reference>
<proteinExistence type="predicted"/>
<feature type="region of interest" description="Disordered" evidence="1">
    <location>
        <begin position="198"/>
        <end position="229"/>
    </location>
</feature>
<gene>
    <name evidence="2" type="ORF">DFH05DRAFT_35195</name>
</gene>
<keyword evidence="3" id="KW-1185">Reference proteome</keyword>
<sequence>MLFQGLKGCFSPLISTSLLSSWVKNGGSIMQSEREFHDTSCFFCAEIDDPWVKKLSEKSVTVLHASWVSCCVVKQFTVPISRFVLDDSFDPNQIILPVPQSTSHLHRSVSSSKETEAPSSSSASATGSEPHESFRPLKRQFHEMHSPTNQDDVGYSPARIRPAKRQRMRSSCANDLSRSFVRPSVKIVTSKLFAASPSQTSSISIQDQTRKRNSFQESAHSNSSTLNSPSRTCLPFATIPFESFPRFDLRHALSLNQPPLRQKNRTPLRIRLKTGNESDSSAFTLFWNRASTRSAVQRVSSKEEEPQIASTLYIAVSSLPGFAHCTTGSCPLPDFPTTFLPGKIHLGKKFCTEKRATTT</sequence>
<evidence type="ECO:0008006" key="4">
    <source>
        <dbReference type="Google" id="ProtNLM"/>
    </source>
</evidence>
<dbReference type="AlphaFoldDB" id="A0A9W8PAH4"/>
<name>A0A9W8PAH4_9AGAR</name>
<dbReference type="SUPFAM" id="SSF52113">
    <property type="entry name" value="BRCT domain"/>
    <property type="match status" value="1"/>
</dbReference>
<accession>A0A9W8PAH4</accession>
<feature type="region of interest" description="Disordered" evidence="1">
    <location>
        <begin position="145"/>
        <end position="175"/>
    </location>
</feature>
<feature type="compositionally biased region" description="Low complexity" evidence="1">
    <location>
        <begin position="108"/>
        <end position="128"/>
    </location>
</feature>
<feature type="region of interest" description="Disordered" evidence="1">
    <location>
        <begin position="105"/>
        <end position="133"/>
    </location>
</feature>
<dbReference type="InterPro" id="IPR036420">
    <property type="entry name" value="BRCT_dom_sf"/>
</dbReference>
<comment type="caution">
    <text evidence="2">The sequence shown here is derived from an EMBL/GenBank/DDBJ whole genome shotgun (WGS) entry which is preliminary data.</text>
</comment>
<feature type="compositionally biased region" description="Polar residues" evidence="1">
    <location>
        <begin position="215"/>
        <end position="229"/>
    </location>
</feature>
<organism evidence="2 3">
    <name type="scientific">Lentinula detonsa</name>
    <dbReference type="NCBI Taxonomy" id="2804962"/>
    <lineage>
        <taxon>Eukaryota</taxon>
        <taxon>Fungi</taxon>
        <taxon>Dikarya</taxon>
        <taxon>Basidiomycota</taxon>
        <taxon>Agaricomycotina</taxon>
        <taxon>Agaricomycetes</taxon>
        <taxon>Agaricomycetidae</taxon>
        <taxon>Agaricales</taxon>
        <taxon>Marasmiineae</taxon>
        <taxon>Omphalotaceae</taxon>
        <taxon>Lentinula</taxon>
    </lineage>
</organism>
<dbReference type="Proteomes" id="UP001142393">
    <property type="component" value="Unassembled WGS sequence"/>
</dbReference>
<protein>
    <recommendedName>
        <fullName evidence="4">BRCT domain-containing protein</fullName>
    </recommendedName>
</protein>
<dbReference type="EMBL" id="JANVFU010000001">
    <property type="protein sequence ID" value="KAJ3750131.1"/>
    <property type="molecule type" value="Genomic_DNA"/>
</dbReference>
<evidence type="ECO:0000256" key="1">
    <source>
        <dbReference type="SAM" id="MobiDB-lite"/>
    </source>
</evidence>